<evidence type="ECO:0000256" key="3">
    <source>
        <dbReference type="ARBA" id="ARBA00008937"/>
    </source>
</evidence>
<comment type="function">
    <text evidence="11">Involved in the fragmentation of the mitochondrial network and its perinuclear clustering.</text>
</comment>
<dbReference type="GO" id="GO:0005741">
    <property type="term" value="C:mitochondrial outer membrane"/>
    <property type="evidence" value="ECO:0007669"/>
    <property type="project" value="UniProtKB-SubCell"/>
</dbReference>
<feature type="transmembrane region" description="Helical" evidence="12">
    <location>
        <begin position="123"/>
        <end position="146"/>
    </location>
</feature>
<keyword evidence="8 11" id="KW-0496">Mitochondrion</keyword>
<reference evidence="13" key="2">
    <citation type="submission" date="2017-10" db="EMBL/GenBank/DDBJ databases">
        <title>Ladona fulva Genome sequencing and assembly.</title>
        <authorList>
            <person name="Murali S."/>
            <person name="Richards S."/>
            <person name="Bandaranaike D."/>
            <person name="Bellair M."/>
            <person name="Blankenburg K."/>
            <person name="Chao H."/>
            <person name="Dinh H."/>
            <person name="Doddapaneni H."/>
            <person name="Dugan-Rocha S."/>
            <person name="Elkadiri S."/>
            <person name="Gnanaolivu R."/>
            <person name="Hernandez B."/>
            <person name="Skinner E."/>
            <person name="Javaid M."/>
            <person name="Lee S."/>
            <person name="Li M."/>
            <person name="Ming W."/>
            <person name="Munidasa M."/>
            <person name="Muniz J."/>
            <person name="Nguyen L."/>
            <person name="Hughes D."/>
            <person name="Osuji N."/>
            <person name="Pu L.-L."/>
            <person name="Puazo M."/>
            <person name="Qu C."/>
            <person name="Quiroz J."/>
            <person name="Raj R."/>
            <person name="Weissenberger G."/>
            <person name="Xin Y."/>
            <person name="Zou X."/>
            <person name="Han Y."/>
            <person name="Worley K."/>
            <person name="Muzny D."/>
            <person name="Gibbs R."/>
        </authorList>
    </citation>
    <scope>NUCLEOTIDE SEQUENCE</scope>
    <source>
        <strain evidence="13">Sampled in the wild</strain>
    </source>
</reference>
<dbReference type="GO" id="GO:0043653">
    <property type="term" value="P:mitochondrial fragmentation involved in apoptotic process"/>
    <property type="evidence" value="ECO:0007669"/>
    <property type="project" value="TreeGrafter"/>
</dbReference>
<evidence type="ECO:0000256" key="5">
    <source>
        <dbReference type="ARBA" id="ARBA00022703"/>
    </source>
</evidence>
<dbReference type="PANTHER" id="PTHR13247">
    <property type="entry name" value="TETRATRICOPEPTIDE REPEAT PROTEIN 11 TPR REPEAT PROTEIN 11"/>
    <property type="match status" value="1"/>
</dbReference>
<dbReference type="InterPro" id="IPR033745">
    <property type="entry name" value="Fis1_cytosol"/>
</dbReference>
<evidence type="ECO:0000256" key="12">
    <source>
        <dbReference type="SAM" id="Phobius"/>
    </source>
</evidence>
<evidence type="ECO:0000313" key="13">
    <source>
        <dbReference type="EMBL" id="KAG8224179.1"/>
    </source>
</evidence>
<evidence type="ECO:0000256" key="2">
    <source>
        <dbReference type="ARBA" id="ARBA00004572"/>
    </source>
</evidence>
<comment type="caution">
    <text evidence="13">The sequence shown here is derived from an EMBL/GenBank/DDBJ whole genome shotgun (WGS) entry which is preliminary data.</text>
</comment>
<dbReference type="InterPro" id="IPR016543">
    <property type="entry name" value="Fis1"/>
</dbReference>
<dbReference type="Gene3D" id="1.25.40.10">
    <property type="entry name" value="Tetratricopeptide repeat domain"/>
    <property type="match status" value="1"/>
</dbReference>
<dbReference type="Pfam" id="PF14852">
    <property type="entry name" value="Fis1_TPR_N"/>
    <property type="match status" value="1"/>
</dbReference>
<dbReference type="PIRSF" id="PIRSF008835">
    <property type="entry name" value="TPR_repeat_11_Fis1"/>
    <property type="match status" value="1"/>
</dbReference>
<evidence type="ECO:0000256" key="11">
    <source>
        <dbReference type="PIRNR" id="PIRNR008835"/>
    </source>
</evidence>
<dbReference type="GO" id="GO:0000422">
    <property type="term" value="P:autophagy of mitochondrion"/>
    <property type="evidence" value="ECO:0007669"/>
    <property type="project" value="TreeGrafter"/>
</dbReference>
<dbReference type="GO" id="GO:0005778">
    <property type="term" value="C:peroxisomal membrane"/>
    <property type="evidence" value="ECO:0007669"/>
    <property type="project" value="UniProtKB-SubCell"/>
</dbReference>
<dbReference type="OrthoDB" id="421154at2759"/>
<keyword evidence="10" id="KW-0576">Peroxisome</keyword>
<dbReference type="InterPro" id="IPR011990">
    <property type="entry name" value="TPR-like_helical_dom_sf"/>
</dbReference>
<dbReference type="FunFam" id="1.25.40.10:FF:000147">
    <property type="entry name" value="Mitochondrial fission 1 protein"/>
    <property type="match status" value="1"/>
</dbReference>
<sequence length="149" mass="16677">MEDVLDEVGPPEELKKFERQYHDAATRGEVDPTLKFQYAWCLVRSKLAADIRKGIMLLEELFQQDIGERKRDYLYFLAVGNARIKEYNSALRYVRAFLSIEPGNQQVLSLESNIKKRMSQEGALGIALAGGALLAIGGLVGIGFALSKR</sequence>
<dbReference type="InterPro" id="IPR028058">
    <property type="entry name" value="Fis1_TPR_N"/>
</dbReference>
<keyword evidence="5" id="KW-0053">Apoptosis</keyword>
<comment type="subcellular location">
    <subcellularLocation>
        <location evidence="2">Mitochondrion outer membrane</location>
        <topology evidence="2">Single-pass membrane protein</topology>
    </subcellularLocation>
    <subcellularLocation>
        <location evidence="1">Peroxisome membrane</location>
        <topology evidence="1">Single-pass membrane protein</topology>
    </subcellularLocation>
</comment>
<evidence type="ECO:0000256" key="1">
    <source>
        <dbReference type="ARBA" id="ARBA00004549"/>
    </source>
</evidence>
<comment type="similarity">
    <text evidence="3 11">Belongs to the FIS1 family.</text>
</comment>
<dbReference type="GO" id="GO:0000266">
    <property type="term" value="P:mitochondrial fission"/>
    <property type="evidence" value="ECO:0007669"/>
    <property type="project" value="UniProtKB-UniRule"/>
</dbReference>
<keyword evidence="6 11" id="KW-1000">Mitochondrion outer membrane</keyword>
<dbReference type="PANTHER" id="PTHR13247:SF0">
    <property type="entry name" value="MITOCHONDRIAL FISSION 1 PROTEIN"/>
    <property type="match status" value="1"/>
</dbReference>
<dbReference type="Proteomes" id="UP000792457">
    <property type="component" value="Unassembled WGS sequence"/>
</dbReference>
<evidence type="ECO:0000256" key="7">
    <source>
        <dbReference type="ARBA" id="ARBA00022989"/>
    </source>
</evidence>
<dbReference type="GO" id="GO:0016559">
    <property type="term" value="P:peroxisome fission"/>
    <property type="evidence" value="ECO:0007669"/>
    <property type="project" value="TreeGrafter"/>
</dbReference>
<accession>A0A8K0NY76</accession>
<evidence type="ECO:0000256" key="8">
    <source>
        <dbReference type="ARBA" id="ARBA00023128"/>
    </source>
</evidence>
<protein>
    <recommendedName>
        <fullName evidence="11">Mitochondrial fission 1 protein</fullName>
    </recommendedName>
</protein>
<proteinExistence type="inferred from homology"/>
<evidence type="ECO:0000313" key="14">
    <source>
        <dbReference type="Proteomes" id="UP000792457"/>
    </source>
</evidence>
<keyword evidence="7 12" id="KW-1133">Transmembrane helix</keyword>
<dbReference type="EMBL" id="KZ308187">
    <property type="protein sequence ID" value="KAG8224179.1"/>
    <property type="molecule type" value="Genomic_DNA"/>
</dbReference>
<reference evidence="13" key="1">
    <citation type="submission" date="2013-04" db="EMBL/GenBank/DDBJ databases">
        <authorList>
            <person name="Qu J."/>
            <person name="Murali S.C."/>
            <person name="Bandaranaike D."/>
            <person name="Bellair M."/>
            <person name="Blankenburg K."/>
            <person name="Chao H."/>
            <person name="Dinh H."/>
            <person name="Doddapaneni H."/>
            <person name="Downs B."/>
            <person name="Dugan-Rocha S."/>
            <person name="Elkadiri S."/>
            <person name="Gnanaolivu R.D."/>
            <person name="Hernandez B."/>
            <person name="Javaid M."/>
            <person name="Jayaseelan J.C."/>
            <person name="Lee S."/>
            <person name="Li M."/>
            <person name="Ming W."/>
            <person name="Munidasa M."/>
            <person name="Muniz J."/>
            <person name="Nguyen L."/>
            <person name="Ongeri F."/>
            <person name="Osuji N."/>
            <person name="Pu L.-L."/>
            <person name="Puazo M."/>
            <person name="Qu C."/>
            <person name="Quiroz J."/>
            <person name="Raj R."/>
            <person name="Weissenberger G."/>
            <person name="Xin Y."/>
            <person name="Zou X."/>
            <person name="Han Y."/>
            <person name="Richards S."/>
            <person name="Worley K."/>
            <person name="Muzny D."/>
            <person name="Gibbs R."/>
        </authorList>
    </citation>
    <scope>NUCLEOTIDE SEQUENCE</scope>
    <source>
        <strain evidence="13">Sampled in the wild</strain>
    </source>
</reference>
<dbReference type="InterPro" id="IPR028061">
    <property type="entry name" value="Fis1_TPR_C"/>
</dbReference>
<keyword evidence="4 12" id="KW-0812">Transmembrane</keyword>
<dbReference type="AlphaFoldDB" id="A0A8K0NY76"/>
<comment type="domain">
    <text evidence="11">The C-terminus is required for mitochondrial localization, while the N-terminus is necessary for mitochondrial fission.</text>
</comment>
<keyword evidence="9 11" id="KW-0472">Membrane</keyword>
<name>A0A8K0NY76_LADFU</name>
<organism evidence="13 14">
    <name type="scientific">Ladona fulva</name>
    <name type="common">Scarce chaser dragonfly</name>
    <name type="synonym">Libellula fulva</name>
    <dbReference type="NCBI Taxonomy" id="123851"/>
    <lineage>
        <taxon>Eukaryota</taxon>
        <taxon>Metazoa</taxon>
        <taxon>Ecdysozoa</taxon>
        <taxon>Arthropoda</taxon>
        <taxon>Hexapoda</taxon>
        <taxon>Insecta</taxon>
        <taxon>Pterygota</taxon>
        <taxon>Palaeoptera</taxon>
        <taxon>Odonata</taxon>
        <taxon>Epiprocta</taxon>
        <taxon>Anisoptera</taxon>
        <taxon>Libelluloidea</taxon>
        <taxon>Libellulidae</taxon>
        <taxon>Ladona</taxon>
    </lineage>
</organism>
<evidence type="ECO:0000256" key="9">
    <source>
        <dbReference type="ARBA" id="ARBA00023136"/>
    </source>
</evidence>
<evidence type="ECO:0000256" key="4">
    <source>
        <dbReference type="ARBA" id="ARBA00022692"/>
    </source>
</evidence>
<dbReference type="Pfam" id="PF14853">
    <property type="entry name" value="Fis1_TPR_C"/>
    <property type="match status" value="1"/>
</dbReference>
<evidence type="ECO:0000256" key="6">
    <source>
        <dbReference type="ARBA" id="ARBA00022787"/>
    </source>
</evidence>
<keyword evidence="14" id="KW-1185">Reference proteome</keyword>
<evidence type="ECO:0000256" key="10">
    <source>
        <dbReference type="ARBA" id="ARBA00023140"/>
    </source>
</evidence>
<dbReference type="SUPFAM" id="SSF48452">
    <property type="entry name" value="TPR-like"/>
    <property type="match status" value="1"/>
</dbReference>
<dbReference type="CDD" id="cd12212">
    <property type="entry name" value="Fis1"/>
    <property type="match status" value="1"/>
</dbReference>
<gene>
    <name evidence="13" type="ORF">J437_LFUL002301</name>
</gene>